<evidence type="ECO:0000313" key="1">
    <source>
        <dbReference type="EMBL" id="BBD73757.1"/>
    </source>
</evidence>
<dbReference type="GeneID" id="38667606"/>
<dbReference type="KEGG" id="sacd:HS1genome_2146"/>
<evidence type="ECO:0000313" key="2">
    <source>
        <dbReference type="Proteomes" id="UP000276741"/>
    </source>
</evidence>
<proteinExistence type="predicted"/>
<dbReference type="Proteomes" id="UP000276741">
    <property type="component" value="Chromosome"/>
</dbReference>
<accession>A0A348B6F5</accession>
<name>A0A348B6F5_9CREN</name>
<organism evidence="1 2">
    <name type="scientific">Sulfodiicoccus acidiphilus</name>
    <dbReference type="NCBI Taxonomy" id="1670455"/>
    <lineage>
        <taxon>Archaea</taxon>
        <taxon>Thermoproteota</taxon>
        <taxon>Thermoprotei</taxon>
        <taxon>Sulfolobales</taxon>
        <taxon>Sulfolobaceae</taxon>
        <taxon>Sulfodiicoccus</taxon>
    </lineage>
</organism>
<dbReference type="InterPro" id="IPR036812">
    <property type="entry name" value="NAD(P)_OxRdtase_dom_sf"/>
</dbReference>
<protein>
    <submittedName>
        <fullName evidence="1">Uncharacterized protein</fullName>
    </submittedName>
</protein>
<dbReference type="PROSITE" id="PS51257">
    <property type="entry name" value="PROKAR_LIPOPROTEIN"/>
    <property type="match status" value="1"/>
</dbReference>
<dbReference type="EMBL" id="AP018553">
    <property type="protein sequence ID" value="BBD73757.1"/>
    <property type="molecule type" value="Genomic_DNA"/>
</dbReference>
<dbReference type="RefSeq" id="WP_126451028.1">
    <property type="nucleotide sequence ID" value="NZ_AP018553.1"/>
</dbReference>
<sequence length="60" mass="6404">MFKLERRRLGRTGYQVSILTIGGCGPGICPDAEMGVKAVQDAIARGLNMLDIAPATVRQS</sequence>
<reference evidence="2" key="1">
    <citation type="submission" date="2018-04" db="EMBL/GenBank/DDBJ databases">
        <title>Complete genome sequence of Sulfodiicoccus acidiphilus strain HS-1.</title>
        <authorList>
            <person name="Sakai H.D."/>
            <person name="Kurosawa N."/>
        </authorList>
    </citation>
    <scope>NUCLEOTIDE SEQUENCE [LARGE SCALE GENOMIC DNA]</scope>
    <source>
        <strain evidence="2">HS-1</strain>
    </source>
</reference>
<dbReference type="AlphaFoldDB" id="A0A348B6F5"/>
<dbReference type="Gene3D" id="3.20.20.100">
    <property type="entry name" value="NADP-dependent oxidoreductase domain"/>
    <property type="match status" value="1"/>
</dbReference>
<keyword evidence="2" id="KW-1185">Reference proteome</keyword>
<gene>
    <name evidence="1" type="ORF">HS1genome_2146</name>
</gene>
<dbReference type="SUPFAM" id="SSF51430">
    <property type="entry name" value="NAD(P)-linked oxidoreductase"/>
    <property type="match status" value="1"/>
</dbReference>